<dbReference type="SUPFAM" id="SSF55729">
    <property type="entry name" value="Acyl-CoA N-acyltransferases (Nat)"/>
    <property type="match status" value="1"/>
</dbReference>
<evidence type="ECO:0000313" key="5">
    <source>
        <dbReference type="Proteomes" id="UP000663281"/>
    </source>
</evidence>
<reference evidence="4 5" key="1">
    <citation type="submission" date="2021-03" db="EMBL/GenBank/DDBJ databases">
        <title>Novel species identification of genus Shewanella.</title>
        <authorList>
            <person name="Liu G."/>
            <person name="Zhang Q."/>
        </authorList>
    </citation>
    <scope>NUCLEOTIDE SEQUENCE [LARGE SCALE GENOMIC DNA]</scope>
    <source>
        <strain evidence="4 5">FJAT-53726</strain>
    </source>
</reference>
<dbReference type="Proteomes" id="UP000663281">
    <property type="component" value="Chromosome"/>
</dbReference>
<evidence type="ECO:0000256" key="2">
    <source>
        <dbReference type="ARBA" id="ARBA00023315"/>
    </source>
</evidence>
<dbReference type="AlphaFoldDB" id="A0A974XIJ6"/>
<proteinExistence type="predicted"/>
<evidence type="ECO:0000313" key="4">
    <source>
        <dbReference type="EMBL" id="QSX29062.1"/>
    </source>
</evidence>
<feature type="domain" description="N-acetyltransferase" evidence="3">
    <location>
        <begin position="3"/>
        <end position="149"/>
    </location>
</feature>
<dbReference type="RefSeq" id="WP_207324327.1">
    <property type="nucleotide sequence ID" value="NZ_CP071504.1"/>
</dbReference>
<dbReference type="InterPro" id="IPR000182">
    <property type="entry name" value="GNAT_dom"/>
</dbReference>
<protein>
    <submittedName>
        <fullName evidence="4">GNAT family N-acetyltransferase</fullName>
    </submittedName>
</protein>
<dbReference type="EMBL" id="CP071504">
    <property type="protein sequence ID" value="QSX29062.1"/>
    <property type="molecule type" value="Genomic_DNA"/>
</dbReference>
<sequence>MELEITAARSPEDFDAAIALLQSRDDNHHPLDPEQLRRARLLLLARRQGQLLGCAAIKAGTGEVGELGYLMVAPDARRSGIAKSLTQARMAAAREMGLSLLFATVRAENSASRDNLLRTGWQFFGDYLSIRGTGNRIGWYFFPLKADIDALALMQQQVGDRVRLCNPE</sequence>
<dbReference type="Pfam" id="PF00583">
    <property type="entry name" value="Acetyltransf_1"/>
    <property type="match status" value="1"/>
</dbReference>
<keyword evidence="5" id="KW-1185">Reference proteome</keyword>
<evidence type="ECO:0000256" key="1">
    <source>
        <dbReference type="ARBA" id="ARBA00022679"/>
    </source>
</evidence>
<gene>
    <name evidence="4" type="ORF">JYB88_12480</name>
</gene>
<dbReference type="PROSITE" id="PS51186">
    <property type="entry name" value="GNAT"/>
    <property type="match status" value="1"/>
</dbReference>
<dbReference type="KEGG" id="scyp:JYB88_12480"/>
<dbReference type="CDD" id="cd04301">
    <property type="entry name" value="NAT_SF"/>
    <property type="match status" value="1"/>
</dbReference>
<organism evidence="4 5">
    <name type="scientific">Shewanella cyperi</name>
    <dbReference type="NCBI Taxonomy" id="2814292"/>
    <lineage>
        <taxon>Bacteria</taxon>
        <taxon>Pseudomonadati</taxon>
        <taxon>Pseudomonadota</taxon>
        <taxon>Gammaproteobacteria</taxon>
        <taxon>Alteromonadales</taxon>
        <taxon>Shewanellaceae</taxon>
        <taxon>Shewanella</taxon>
    </lineage>
</organism>
<dbReference type="PANTHER" id="PTHR43877">
    <property type="entry name" value="AMINOALKYLPHOSPHONATE N-ACETYLTRANSFERASE-RELATED-RELATED"/>
    <property type="match status" value="1"/>
</dbReference>
<dbReference type="GO" id="GO:0016747">
    <property type="term" value="F:acyltransferase activity, transferring groups other than amino-acyl groups"/>
    <property type="evidence" value="ECO:0007669"/>
    <property type="project" value="InterPro"/>
</dbReference>
<name>A0A974XIJ6_9GAMM</name>
<dbReference type="InterPro" id="IPR050832">
    <property type="entry name" value="Bact_Acetyltransf"/>
</dbReference>
<dbReference type="InterPro" id="IPR016181">
    <property type="entry name" value="Acyl_CoA_acyltransferase"/>
</dbReference>
<accession>A0A974XIJ6</accession>
<keyword evidence="1" id="KW-0808">Transferase</keyword>
<keyword evidence="2" id="KW-0012">Acyltransferase</keyword>
<dbReference type="Gene3D" id="3.40.630.30">
    <property type="match status" value="1"/>
</dbReference>
<evidence type="ECO:0000259" key="3">
    <source>
        <dbReference type="PROSITE" id="PS51186"/>
    </source>
</evidence>